<gene>
    <name evidence="10" type="ORF">METZ01_LOCUS55777</name>
</gene>
<dbReference type="SUPFAM" id="SSF53901">
    <property type="entry name" value="Thiolase-like"/>
    <property type="match status" value="1"/>
</dbReference>
<dbReference type="InterPro" id="IPR016039">
    <property type="entry name" value="Thiolase-like"/>
</dbReference>
<dbReference type="InterPro" id="IPR013747">
    <property type="entry name" value="ACP_syn_III_C"/>
</dbReference>
<evidence type="ECO:0000256" key="3">
    <source>
        <dbReference type="ARBA" id="ARBA00022516"/>
    </source>
</evidence>
<evidence type="ECO:0000256" key="1">
    <source>
        <dbReference type="ARBA" id="ARBA00005189"/>
    </source>
</evidence>
<keyword evidence="3" id="KW-0444">Lipid biosynthesis</keyword>
<accession>A0A381SNR1</accession>
<dbReference type="Pfam" id="PF08541">
    <property type="entry name" value="ACP_syn_III_C"/>
    <property type="match status" value="1"/>
</dbReference>
<evidence type="ECO:0000313" key="10">
    <source>
        <dbReference type="EMBL" id="SVA02923.1"/>
    </source>
</evidence>
<dbReference type="GO" id="GO:0004315">
    <property type="term" value="F:3-oxoacyl-[acyl-carrier-protein] synthase activity"/>
    <property type="evidence" value="ECO:0007669"/>
    <property type="project" value="InterPro"/>
</dbReference>
<evidence type="ECO:0000256" key="4">
    <source>
        <dbReference type="ARBA" id="ARBA00022679"/>
    </source>
</evidence>
<evidence type="ECO:0000259" key="9">
    <source>
        <dbReference type="Pfam" id="PF08545"/>
    </source>
</evidence>
<protein>
    <recommendedName>
        <fullName evidence="11">Beta-ketoacyl-[acyl-carrier-protein] synthase III C-terminal domain-containing protein</fullName>
    </recommendedName>
</protein>
<name>A0A381SNR1_9ZZZZ</name>
<dbReference type="GO" id="GO:0006633">
    <property type="term" value="P:fatty acid biosynthetic process"/>
    <property type="evidence" value="ECO:0007669"/>
    <property type="project" value="UniProtKB-KW"/>
</dbReference>
<organism evidence="10">
    <name type="scientific">marine metagenome</name>
    <dbReference type="NCBI Taxonomy" id="408172"/>
    <lineage>
        <taxon>unclassified sequences</taxon>
        <taxon>metagenomes</taxon>
        <taxon>ecological metagenomes</taxon>
    </lineage>
</organism>
<dbReference type="Pfam" id="PF08545">
    <property type="entry name" value="ACP_syn_III"/>
    <property type="match status" value="1"/>
</dbReference>
<feature type="domain" description="Beta-ketoacyl-[acyl-carrier-protein] synthase III C-terminal" evidence="8">
    <location>
        <begin position="221"/>
        <end position="305"/>
    </location>
</feature>
<keyword evidence="7" id="KW-0275">Fatty acid biosynthesis</keyword>
<dbReference type="AlphaFoldDB" id="A0A381SNR1"/>
<feature type="domain" description="Beta-ketoacyl-[acyl-carrier-protein] synthase III N-terminal" evidence="9">
    <location>
        <begin position="107"/>
        <end position="184"/>
    </location>
</feature>
<comment type="similarity">
    <text evidence="2">Belongs to the thiolase-like superfamily. FabH family.</text>
</comment>
<sequence>MIGIKAIGTYLPDVRTSNFDRMDKFGMTASFVRDKIGFTQVAQKYPDQETSDLCVKAWENLQEQGQISADEIECMIVCTQNPDGHGLPHTSAILHEKLSISQNCAVFDISLGCSGYVYGLSVIKSFMEANGFRKGLLFTADPYSKVMDHDDKKTATLFGDGATVTLLTEDPVFDFGKFVFGSDGSKKEGIIVRGDGHVHMNGRAVFTFTVRVIPNSIRKMLEKNGMTLEIIDRFLLHQGSLHIVNSIADTLGVPREKCPFNSAEFGNTVSSSVPMILAEEFNNQEMKVAVLAGFGVGLSWASTLIFRKI</sequence>
<dbReference type="CDD" id="cd00830">
    <property type="entry name" value="KAS_III"/>
    <property type="match status" value="1"/>
</dbReference>
<evidence type="ECO:0000256" key="7">
    <source>
        <dbReference type="ARBA" id="ARBA00023160"/>
    </source>
</evidence>
<evidence type="ECO:0008006" key="11">
    <source>
        <dbReference type="Google" id="ProtNLM"/>
    </source>
</evidence>
<dbReference type="PANTHER" id="PTHR43091:SF1">
    <property type="entry name" value="BETA-KETOACYL-[ACYL-CARRIER-PROTEIN] SYNTHASE III, CHLOROPLASTIC"/>
    <property type="match status" value="1"/>
</dbReference>
<comment type="pathway">
    <text evidence="1">Lipid metabolism.</text>
</comment>
<keyword evidence="6" id="KW-0443">Lipid metabolism</keyword>
<evidence type="ECO:0000256" key="5">
    <source>
        <dbReference type="ARBA" id="ARBA00022832"/>
    </source>
</evidence>
<proteinExistence type="inferred from homology"/>
<evidence type="ECO:0000256" key="2">
    <source>
        <dbReference type="ARBA" id="ARBA00008642"/>
    </source>
</evidence>
<keyword evidence="5" id="KW-0276">Fatty acid metabolism</keyword>
<reference evidence="10" key="1">
    <citation type="submission" date="2018-05" db="EMBL/GenBank/DDBJ databases">
        <authorList>
            <person name="Lanie J.A."/>
            <person name="Ng W.-L."/>
            <person name="Kazmierczak K.M."/>
            <person name="Andrzejewski T.M."/>
            <person name="Davidsen T.M."/>
            <person name="Wayne K.J."/>
            <person name="Tettelin H."/>
            <person name="Glass J.I."/>
            <person name="Rusch D."/>
            <person name="Podicherti R."/>
            <person name="Tsui H.-C.T."/>
            <person name="Winkler M.E."/>
        </authorList>
    </citation>
    <scope>NUCLEOTIDE SEQUENCE</scope>
</reference>
<evidence type="ECO:0000259" key="8">
    <source>
        <dbReference type="Pfam" id="PF08541"/>
    </source>
</evidence>
<dbReference type="PANTHER" id="PTHR43091">
    <property type="entry name" value="3-OXOACYL-[ACYL-CARRIER-PROTEIN] SYNTHASE"/>
    <property type="match status" value="1"/>
</dbReference>
<dbReference type="Gene3D" id="3.40.47.10">
    <property type="match status" value="1"/>
</dbReference>
<dbReference type="EMBL" id="UINC01003056">
    <property type="protein sequence ID" value="SVA02923.1"/>
    <property type="molecule type" value="Genomic_DNA"/>
</dbReference>
<evidence type="ECO:0000256" key="6">
    <source>
        <dbReference type="ARBA" id="ARBA00023098"/>
    </source>
</evidence>
<keyword evidence="4" id="KW-0808">Transferase</keyword>
<dbReference type="InterPro" id="IPR013751">
    <property type="entry name" value="ACP_syn_III_N"/>
</dbReference>